<keyword evidence="3" id="KW-1185">Reference proteome</keyword>
<protein>
    <submittedName>
        <fullName evidence="2">EAL domain-containing protein (Putative c-di-GMP-specific phosphodiesterase class I)</fullName>
    </submittedName>
</protein>
<dbReference type="SUPFAM" id="SSF141868">
    <property type="entry name" value="EAL domain-like"/>
    <property type="match status" value="1"/>
</dbReference>
<dbReference type="InterPro" id="IPR006311">
    <property type="entry name" value="TAT_signal"/>
</dbReference>
<dbReference type="GO" id="GO:0071111">
    <property type="term" value="F:cyclic-guanylate-specific phosphodiesterase activity"/>
    <property type="evidence" value="ECO:0007669"/>
    <property type="project" value="InterPro"/>
</dbReference>
<dbReference type="PANTHER" id="PTHR33121:SF70">
    <property type="entry name" value="SIGNALING PROTEIN YKOW"/>
    <property type="match status" value="1"/>
</dbReference>
<dbReference type="InterPro" id="IPR035919">
    <property type="entry name" value="EAL_sf"/>
</dbReference>
<dbReference type="PROSITE" id="PS50883">
    <property type="entry name" value="EAL"/>
    <property type="match status" value="1"/>
</dbReference>
<evidence type="ECO:0000259" key="1">
    <source>
        <dbReference type="PROSITE" id="PS50883"/>
    </source>
</evidence>
<sequence>MLGRRWLLTGFAAPAAVLGLALAAWPAWWRLVLAAAPALWLCYQAYRYWLRILEERRIWRELATAPHRLLRLDEREVVDAALHGLGRLFAPERVEIAIRSGDGAERVYASGPAGPRGRGVARPLRVGAHRIGELRLWLRSPGPMSEREDLALSAYAGTLGAALLNVAAHRRLRELIDALHQGDPTGARKGPVGSERMILLAELREALLVEDQLVLAMQPAVELSTGAPIGAEALVRWHHPSRGLLAPDAFIEVVEHSDLVGPFSRYILDLALRIVSDWARGGLIMPVAVNLSARNLLEPELPQMVAAALARYGVPADRLVLEITETVMMDESPVIEEVLIGLRALGVRIAVDDFGTGYSSLTLLTRFQVDEVKVDRAFVSQMGHSPEAMAIVKTTVDLGRALGLRVVAEGVETAEQRATLIGMGCTAAQGYHFSPPLFPDKANAALVGLARAAEM</sequence>
<reference evidence="2" key="1">
    <citation type="submission" date="2020-11" db="EMBL/GenBank/DDBJ databases">
        <title>Sequencing the genomes of 1000 actinobacteria strains.</title>
        <authorList>
            <person name="Klenk H.-P."/>
        </authorList>
    </citation>
    <scope>NUCLEOTIDE SEQUENCE</scope>
    <source>
        <strain evidence="2">DSM 45356</strain>
    </source>
</reference>
<dbReference type="PANTHER" id="PTHR33121">
    <property type="entry name" value="CYCLIC DI-GMP PHOSPHODIESTERASE PDEF"/>
    <property type="match status" value="1"/>
</dbReference>
<dbReference type="EMBL" id="JADOUF010000001">
    <property type="protein sequence ID" value="MBG6138916.1"/>
    <property type="molecule type" value="Genomic_DNA"/>
</dbReference>
<feature type="domain" description="EAL" evidence="1">
    <location>
        <begin position="196"/>
        <end position="450"/>
    </location>
</feature>
<organism evidence="2 3">
    <name type="scientific">Longispora fulva</name>
    <dbReference type="NCBI Taxonomy" id="619741"/>
    <lineage>
        <taxon>Bacteria</taxon>
        <taxon>Bacillati</taxon>
        <taxon>Actinomycetota</taxon>
        <taxon>Actinomycetes</taxon>
        <taxon>Micromonosporales</taxon>
        <taxon>Micromonosporaceae</taxon>
        <taxon>Longispora</taxon>
    </lineage>
</organism>
<dbReference type="RefSeq" id="WP_233472918.1">
    <property type="nucleotide sequence ID" value="NZ_BONS01000009.1"/>
</dbReference>
<dbReference type="Proteomes" id="UP000622552">
    <property type="component" value="Unassembled WGS sequence"/>
</dbReference>
<dbReference type="PROSITE" id="PS51318">
    <property type="entry name" value="TAT"/>
    <property type="match status" value="1"/>
</dbReference>
<dbReference type="Pfam" id="PF00563">
    <property type="entry name" value="EAL"/>
    <property type="match status" value="1"/>
</dbReference>
<dbReference type="CDD" id="cd01948">
    <property type="entry name" value="EAL"/>
    <property type="match status" value="1"/>
</dbReference>
<accession>A0A8J7GWF0</accession>
<evidence type="ECO:0000313" key="3">
    <source>
        <dbReference type="Proteomes" id="UP000622552"/>
    </source>
</evidence>
<dbReference type="InterPro" id="IPR001633">
    <property type="entry name" value="EAL_dom"/>
</dbReference>
<dbReference type="Gene3D" id="3.20.20.450">
    <property type="entry name" value="EAL domain"/>
    <property type="match status" value="1"/>
</dbReference>
<dbReference type="InterPro" id="IPR050706">
    <property type="entry name" value="Cyclic-di-GMP_PDE-like"/>
</dbReference>
<proteinExistence type="predicted"/>
<name>A0A8J7GWF0_9ACTN</name>
<dbReference type="AlphaFoldDB" id="A0A8J7GWF0"/>
<dbReference type="SMART" id="SM00052">
    <property type="entry name" value="EAL"/>
    <property type="match status" value="1"/>
</dbReference>
<comment type="caution">
    <text evidence="2">The sequence shown here is derived from an EMBL/GenBank/DDBJ whole genome shotgun (WGS) entry which is preliminary data.</text>
</comment>
<evidence type="ECO:0000313" key="2">
    <source>
        <dbReference type="EMBL" id="MBG6138916.1"/>
    </source>
</evidence>
<gene>
    <name evidence="2" type="ORF">IW245_005110</name>
</gene>